<name>A0AAW0BN54_9AGAR</name>
<gene>
    <name evidence="2" type="ORF">R3P38DRAFT_2938578</name>
</gene>
<accession>A0AAW0BN54</accession>
<keyword evidence="1" id="KW-1133">Transmembrane helix</keyword>
<keyword evidence="1" id="KW-0472">Membrane</keyword>
<dbReference type="AlphaFoldDB" id="A0AAW0BN54"/>
<dbReference type="EMBL" id="JAWWNJ010000029">
    <property type="protein sequence ID" value="KAK7027607.1"/>
    <property type="molecule type" value="Genomic_DNA"/>
</dbReference>
<evidence type="ECO:0000313" key="3">
    <source>
        <dbReference type="Proteomes" id="UP001362999"/>
    </source>
</evidence>
<organism evidence="2 3">
    <name type="scientific">Favolaschia claudopus</name>
    <dbReference type="NCBI Taxonomy" id="2862362"/>
    <lineage>
        <taxon>Eukaryota</taxon>
        <taxon>Fungi</taxon>
        <taxon>Dikarya</taxon>
        <taxon>Basidiomycota</taxon>
        <taxon>Agaricomycotina</taxon>
        <taxon>Agaricomycetes</taxon>
        <taxon>Agaricomycetidae</taxon>
        <taxon>Agaricales</taxon>
        <taxon>Marasmiineae</taxon>
        <taxon>Mycenaceae</taxon>
        <taxon>Favolaschia</taxon>
    </lineage>
</organism>
<dbReference type="Proteomes" id="UP001362999">
    <property type="component" value="Unassembled WGS sequence"/>
</dbReference>
<keyword evidence="3" id="KW-1185">Reference proteome</keyword>
<reference evidence="2 3" key="1">
    <citation type="journal article" date="2024" name="J Genomics">
        <title>Draft genome sequencing and assembly of Favolaschia claudopus CIRM-BRFM 2984 isolated from oak limbs.</title>
        <authorList>
            <person name="Navarro D."/>
            <person name="Drula E."/>
            <person name="Chaduli D."/>
            <person name="Cazenave R."/>
            <person name="Ahrendt S."/>
            <person name="Wang J."/>
            <person name="Lipzen A."/>
            <person name="Daum C."/>
            <person name="Barry K."/>
            <person name="Grigoriev I.V."/>
            <person name="Favel A."/>
            <person name="Rosso M.N."/>
            <person name="Martin F."/>
        </authorList>
    </citation>
    <scope>NUCLEOTIDE SEQUENCE [LARGE SCALE GENOMIC DNA]</scope>
    <source>
        <strain evidence="2 3">CIRM-BRFM 2984</strain>
    </source>
</reference>
<evidence type="ECO:0000256" key="1">
    <source>
        <dbReference type="SAM" id="Phobius"/>
    </source>
</evidence>
<keyword evidence="1" id="KW-0812">Transmembrane</keyword>
<evidence type="ECO:0000313" key="2">
    <source>
        <dbReference type="EMBL" id="KAK7027607.1"/>
    </source>
</evidence>
<protein>
    <submittedName>
        <fullName evidence="2">Uncharacterized protein</fullName>
    </submittedName>
</protein>
<proteinExistence type="predicted"/>
<sequence length="224" mass="25597">MHVPSLPRTGNCVNAGARMLVSNERLSSQRVPISCRCALLSDTPLSGRQPHHHRAHSSPQLRWQALLRINGSLRRLFPTRRNIRLRHIGILVLIVPGVGMRYGFTASGFVVKAIRFLFHRGEVGGWVAELASLARDGGFPRRLVFGRWLTSRRLVDLDTERRSPDRFRLGLRRHLYDHHLLDCLREGKFFPITLSYNISQAPNERKHSRLTSDLLGTQLLVRPP</sequence>
<feature type="transmembrane region" description="Helical" evidence="1">
    <location>
        <begin position="85"/>
        <end position="104"/>
    </location>
</feature>
<comment type="caution">
    <text evidence="2">The sequence shown here is derived from an EMBL/GenBank/DDBJ whole genome shotgun (WGS) entry which is preliminary data.</text>
</comment>